<keyword evidence="3" id="KW-0256">Endoplasmic reticulum</keyword>
<dbReference type="GO" id="GO:0140042">
    <property type="term" value="P:lipid droplet formation"/>
    <property type="evidence" value="ECO:0007669"/>
    <property type="project" value="UniProtKB-ARBA"/>
</dbReference>
<proteinExistence type="predicted"/>
<evidence type="ECO:0000256" key="6">
    <source>
        <dbReference type="ARBA" id="ARBA00023136"/>
    </source>
</evidence>
<evidence type="ECO:0008006" key="10">
    <source>
        <dbReference type="Google" id="ProtNLM"/>
    </source>
</evidence>
<evidence type="ECO:0000256" key="4">
    <source>
        <dbReference type="ARBA" id="ARBA00022989"/>
    </source>
</evidence>
<gene>
    <name evidence="8" type="ORF">CASFOL_024464</name>
</gene>
<organism evidence="8 9">
    <name type="scientific">Castilleja foliolosa</name>
    <dbReference type="NCBI Taxonomy" id="1961234"/>
    <lineage>
        <taxon>Eukaryota</taxon>
        <taxon>Viridiplantae</taxon>
        <taxon>Streptophyta</taxon>
        <taxon>Embryophyta</taxon>
        <taxon>Tracheophyta</taxon>
        <taxon>Spermatophyta</taxon>
        <taxon>Magnoliopsida</taxon>
        <taxon>eudicotyledons</taxon>
        <taxon>Gunneridae</taxon>
        <taxon>Pentapetalae</taxon>
        <taxon>asterids</taxon>
        <taxon>lamiids</taxon>
        <taxon>Lamiales</taxon>
        <taxon>Orobanchaceae</taxon>
        <taxon>Pedicularideae</taxon>
        <taxon>Castillejinae</taxon>
        <taxon>Castilleja</taxon>
    </lineage>
</organism>
<dbReference type="PANTHER" id="PTHR21212">
    <property type="entry name" value="BERNARDINELLI-SEIP CONGENITAL LIPODYSTROPHY 2 HOMOLOG BSCL2 PROTEIN"/>
    <property type="match status" value="1"/>
</dbReference>
<keyword evidence="2 7" id="KW-0812">Transmembrane</keyword>
<dbReference type="InterPro" id="IPR009617">
    <property type="entry name" value="Seipin"/>
</dbReference>
<accession>A0ABD3CRY5</accession>
<evidence type="ECO:0000256" key="5">
    <source>
        <dbReference type="ARBA" id="ARBA00023098"/>
    </source>
</evidence>
<dbReference type="Proteomes" id="UP001632038">
    <property type="component" value="Unassembled WGS sequence"/>
</dbReference>
<sequence length="438" mass="49404">MDDSRAIDDMLSDDHHNFLGSTHNDEFGSHNFLANLMKNSLLLGADKLLMARKPGPASSFSDFEPQNDNKIRNVPYNAYATQPAFSSPSNNSNNNDFPLNVIAFLSLQVLNLIAFQLSLFLRLFTFPFRVFTFFIMFIMFPFQILTHLRDHMKKKLMRACNVFYSRLIDRLKSPKSVLNLALKFSRAVFCAANVFFVLVCLLVLGFAIGGIVMRNLVQESIHTTEALTFDYTTTSPAANVPIASSLVDGTTSKLKLTVSLTLPESEYNRKLGIFQVRVETLSENGKVIVGSSYPTMLRFKSNPVRAVETLLNSVHLITGLKSEVQKLKIVMGEFNKGYKPASSFKVILVQRAEFEGGSGVPEIYGGTLEIASELPKLKRILWSWRRTMFVWIGFGFFVAEMMVLLIFFRGIVLSKSKGTMSSYNKKCWSDKILWHKAI</sequence>
<dbReference type="GO" id="GO:0006629">
    <property type="term" value="P:lipid metabolic process"/>
    <property type="evidence" value="ECO:0007669"/>
    <property type="project" value="UniProtKB-KW"/>
</dbReference>
<dbReference type="GO" id="GO:0005789">
    <property type="term" value="C:endoplasmic reticulum membrane"/>
    <property type="evidence" value="ECO:0007669"/>
    <property type="project" value="UniProtKB-SubCell"/>
</dbReference>
<keyword evidence="5" id="KW-0443">Lipid metabolism</keyword>
<dbReference type="EMBL" id="JAVIJP010000032">
    <property type="protein sequence ID" value="KAL3631480.1"/>
    <property type="molecule type" value="Genomic_DNA"/>
</dbReference>
<evidence type="ECO:0000256" key="3">
    <source>
        <dbReference type="ARBA" id="ARBA00022824"/>
    </source>
</evidence>
<evidence type="ECO:0000256" key="2">
    <source>
        <dbReference type="ARBA" id="ARBA00022692"/>
    </source>
</evidence>
<reference evidence="9" key="1">
    <citation type="journal article" date="2024" name="IScience">
        <title>Strigolactones Initiate the Formation of Haustorium-like Structures in Castilleja.</title>
        <authorList>
            <person name="Buerger M."/>
            <person name="Peterson D."/>
            <person name="Chory J."/>
        </authorList>
    </citation>
    <scope>NUCLEOTIDE SEQUENCE [LARGE SCALE GENOMIC DNA]</scope>
</reference>
<comment type="caution">
    <text evidence="8">The sequence shown here is derived from an EMBL/GenBank/DDBJ whole genome shotgun (WGS) entry which is preliminary data.</text>
</comment>
<evidence type="ECO:0000256" key="7">
    <source>
        <dbReference type="SAM" id="Phobius"/>
    </source>
</evidence>
<feature type="transmembrane region" description="Helical" evidence="7">
    <location>
        <begin position="130"/>
        <end position="148"/>
    </location>
</feature>
<name>A0ABD3CRY5_9LAMI</name>
<dbReference type="AlphaFoldDB" id="A0ABD3CRY5"/>
<keyword evidence="6 7" id="KW-0472">Membrane</keyword>
<keyword evidence="9" id="KW-1185">Reference proteome</keyword>
<comment type="subcellular location">
    <subcellularLocation>
        <location evidence="1">Endoplasmic reticulum membrane</location>
        <topology evidence="1">Multi-pass membrane protein</topology>
    </subcellularLocation>
</comment>
<evidence type="ECO:0000313" key="9">
    <source>
        <dbReference type="Proteomes" id="UP001632038"/>
    </source>
</evidence>
<feature type="transmembrane region" description="Helical" evidence="7">
    <location>
        <begin position="388"/>
        <end position="412"/>
    </location>
</feature>
<dbReference type="Pfam" id="PF06775">
    <property type="entry name" value="Seipin"/>
    <property type="match status" value="1"/>
</dbReference>
<keyword evidence="4 7" id="KW-1133">Transmembrane helix</keyword>
<feature type="transmembrane region" description="Helical" evidence="7">
    <location>
        <begin position="188"/>
        <end position="213"/>
    </location>
</feature>
<feature type="transmembrane region" description="Helical" evidence="7">
    <location>
        <begin position="101"/>
        <end position="124"/>
    </location>
</feature>
<evidence type="ECO:0000313" key="8">
    <source>
        <dbReference type="EMBL" id="KAL3631480.1"/>
    </source>
</evidence>
<dbReference type="PANTHER" id="PTHR21212:SF6">
    <property type="entry name" value="SEIPIN-2-LIKE"/>
    <property type="match status" value="1"/>
</dbReference>
<evidence type="ECO:0000256" key="1">
    <source>
        <dbReference type="ARBA" id="ARBA00004477"/>
    </source>
</evidence>
<dbReference type="CDD" id="cd23995">
    <property type="entry name" value="Seipin_BSCL2_like"/>
    <property type="match status" value="1"/>
</dbReference>
<protein>
    <recommendedName>
        <fullName evidence="10">Seipin</fullName>
    </recommendedName>
</protein>